<dbReference type="InterPro" id="IPR011333">
    <property type="entry name" value="SKP1/BTB/POZ_sf"/>
</dbReference>
<dbReference type="EMBL" id="JBBPDW010000045">
    <property type="protein sequence ID" value="KAK7533591.1"/>
    <property type="molecule type" value="Genomic_DNA"/>
</dbReference>
<feature type="compositionally biased region" description="Acidic residues" evidence="1">
    <location>
        <begin position="241"/>
        <end position="254"/>
    </location>
</feature>
<evidence type="ECO:0000256" key="1">
    <source>
        <dbReference type="SAM" id="MobiDB-lite"/>
    </source>
</evidence>
<dbReference type="CDD" id="cd18186">
    <property type="entry name" value="BTB_POZ_ZBTB_KLHL-like"/>
    <property type="match status" value="1"/>
</dbReference>
<dbReference type="Proteomes" id="UP001365128">
    <property type="component" value="Unassembled WGS sequence"/>
</dbReference>
<dbReference type="InterPro" id="IPR000210">
    <property type="entry name" value="BTB/POZ_dom"/>
</dbReference>
<comment type="caution">
    <text evidence="3">The sequence shown here is derived from an EMBL/GenBank/DDBJ whole genome shotgun (WGS) entry which is preliminary data.</text>
</comment>
<feature type="region of interest" description="Disordered" evidence="1">
    <location>
        <begin position="233"/>
        <end position="259"/>
    </location>
</feature>
<dbReference type="PANTHER" id="PTHR47843">
    <property type="entry name" value="BTB DOMAIN-CONTAINING PROTEIN-RELATED"/>
    <property type="match status" value="1"/>
</dbReference>
<organism evidence="3 4">
    <name type="scientific">Phyllosticta citricarpa</name>
    <dbReference type="NCBI Taxonomy" id="55181"/>
    <lineage>
        <taxon>Eukaryota</taxon>
        <taxon>Fungi</taxon>
        <taxon>Dikarya</taxon>
        <taxon>Ascomycota</taxon>
        <taxon>Pezizomycotina</taxon>
        <taxon>Dothideomycetes</taxon>
        <taxon>Dothideomycetes incertae sedis</taxon>
        <taxon>Botryosphaeriales</taxon>
        <taxon>Phyllostictaceae</taxon>
        <taxon>Phyllosticta</taxon>
    </lineage>
</organism>
<keyword evidence="4" id="KW-1185">Reference proteome</keyword>
<feature type="domain" description="BTB" evidence="2">
    <location>
        <begin position="21"/>
        <end position="93"/>
    </location>
</feature>
<evidence type="ECO:0000259" key="2">
    <source>
        <dbReference type="PROSITE" id="PS50097"/>
    </source>
</evidence>
<proteinExistence type="predicted"/>
<dbReference type="Pfam" id="PF00651">
    <property type="entry name" value="BTB"/>
    <property type="match status" value="1"/>
</dbReference>
<gene>
    <name evidence="3" type="ORF">IWX46DRAFT_635853</name>
</gene>
<dbReference type="PROSITE" id="PS50097">
    <property type="entry name" value="BTB"/>
    <property type="match status" value="1"/>
</dbReference>
<evidence type="ECO:0000313" key="3">
    <source>
        <dbReference type="EMBL" id="KAK7533591.1"/>
    </source>
</evidence>
<evidence type="ECO:0000313" key="4">
    <source>
        <dbReference type="Proteomes" id="UP001365128"/>
    </source>
</evidence>
<name>A0ABR1LED0_9PEZI</name>
<protein>
    <recommendedName>
        <fullName evidence="2">BTB domain-containing protein</fullName>
    </recommendedName>
</protein>
<dbReference type="SUPFAM" id="SSF54695">
    <property type="entry name" value="POZ domain"/>
    <property type="match status" value="1"/>
</dbReference>
<sequence>MPDTAKLGDKPLHQLLSHDLVDIYVGSDNTHWILHEKLLCARSKFFHKIFQSKEAKEDHKKHQSASFGLPDEDDESFAAFVSWLYGGGVRPAREEKDLTTLFDLYLMGEKWAVGALVSDTLAEVRDWYARTDSYPGLRRVQYVYANTDDGSAMRRLLVHSVARMLALRDDIPSHWDKALRKNGQLAVDIIRAIQEWRIDAAKVPDPRRDPETAIPNFRAADVEGAVDGAVDEAKGKLDGVNGDDDDRSSAEDIDQQQQQQQQQFFFSRMSIALNKGRNRFSLQPKTLIAVLCL</sequence>
<dbReference type="Gene3D" id="3.30.710.10">
    <property type="entry name" value="Potassium Channel Kv1.1, Chain A"/>
    <property type="match status" value="1"/>
</dbReference>
<reference evidence="3 4" key="1">
    <citation type="submission" date="2024-04" db="EMBL/GenBank/DDBJ databases">
        <title>Phyllosticta paracitricarpa is synonymous to the EU quarantine fungus P. citricarpa based on phylogenomic analyses.</title>
        <authorList>
            <consortium name="Lawrence Berkeley National Laboratory"/>
            <person name="Van Ingen-Buijs V.A."/>
            <person name="Van Westerhoven A.C."/>
            <person name="Haridas S."/>
            <person name="Skiadas P."/>
            <person name="Martin F."/>
            <person name="Groenewald J.Z."/>
            <person name="Crous P.W."/>
            <person name="Seidl M.F."/>
        </authorList>
    </citation>
    <scope>NUCLEOTIDE SEQUENCE [LARGE SCALE GENOMIC DNA]</scope>
    <source>
        <strain evidence="3 4">CBS 122670</strain>
    </source>
</reference>
<accession>A0ABR1LED0</accession>